<dbReference type="Proteomes" id="UP000576082">
    <property type="component" value="Unassembled WGS sequence"/>
</dbReference>
<accession>A0A7X9XBC4</accession>
<proteinExistence type="predicted"/>
<dbReference type="RefSeq" id="WP_169658733.1">
    <property type="nucleotide sequence ID" value="NZ_JABANE010000066.1"/>
</dbReference>
<keyword evidence="2" id="KW-1185">Reference proteome</keyword>
<dbReference type="SUPFAM" id="SSF160766">
    <property type="entry name" value="NE1680-like"/>
    <property type="match status" value="1"/>
</dbReference>
<gene>
    <name evidence="1" type="ORF">HHU12_21160</name>
</gene>
<organism evidence="1 2">
    <name type="scientific">Flammeovirga aprica JL-4</name>
    <dbReference type="NCBI Taxonomy" id="694437"/>
    <lineage>
        <taxon>Bacteria</taxon>
        <taxon>Pseudomonadati</taxon>
        <taxon>Bacteroidota</taxon>
        <taxon>Cytophagia</taxon>
        <taxon>Cytophagales</taxon>
        <taxon>Flammeovirgaceae</taxon>
        <taxon>Flammeovirga</taxon>
    </lineage>
</organism>
<dbReference type="InterPro" id="IPR018592">
    <property type="entry name" value="DUF2024"/>
</dbReference>
<protein>
    <submittedName>
        <fullName evidence="1">DUF2024 family protein</fullName>
    </submittedName>
</protein>
<evidence type="ECO:0000313" key="1">
    <source>
        <dbReference type="EMBL" id="NME70498.1"/>
    </source>
</evidence>
<name>A0A7X9XBC4_9BACT</name>
<dbReference type="InterPro" id="IPR023122">
    <property type="entry name" value="NE1680-like_sf"/>
</dbReference>
<dbReference type="EMBL" id="JABANE010000066">
    <property type="protein sequence ID" value="NME70498.1"/>
    <property type="molecule type" value="Genomic_DNA"/>
</dbReference>
<sequence>MEEIIQREVNVWDTYVTKKDGNTMHFDIIAPVEVSDAEIIYNYGKAYMKMKGQEGASLSSKQCKLCHIETLKPEWLEEIVQKGYFIIEMEGCN</sequence>
<dbReference type="AlphaFoldDB" id="A0A7X9XBC4"/>
<comment type="caution">
    <text evidence="1">The sequence shown here is derived from an EMBL/GenBank/DDBJ whole genome shotgun (WGS) entry which is preliminary data.</text>
</comment>
<evidence type="ECO:0000313" key="2">
    <source>
        <dbReference type="Proteomes" id="UP000576082"/>
    </source>
</evidence>
<reference evidence="1 2" key="1">
    <citation type="submission" date="2020-04" db="EMBL/GenBank/DDBJ databases">
        <title>Flammeovirga sp. SR4, a novel species isolated from seawater.</title>
        <authorList>
            <person name="Wang X."/>
        </authorList>
    </citation>
    <scope>NUCLEOTIDE SEQUENCE [LARGE SCALE GENOMIC DNA]</scope>
    <source>
        <strain evidence="1 2">ATCC 23126</strain>
    </source>
</reference>
<dbReference type="Pfam" id="PF09630">
    <property type="entry name" value="DUF2024"/>
    <property type="match status" value="1"/>
</dbReference>
<dbReference type="Gene3D" id="3.10.510.10">
    <property type="entry name" value="NE1680-like"/>
    <property type="match status" value="1"/>
</dbReference>